<feature type="region of interest" description="Disordered" evidence="8">
    <location>
        <begin position="1"/>
        <end position="32"/>
    </location>
</feature>
<dbReference type="InterPro" id="IPR027109">
    <property type="entry name" value="Swc4/Dmap1"/>
</dbReference>
<dbReference type="Gene3D" id="1.10.10.60">
    <property type="entry name" value="Homeodomain-like"/>
    <property type="match status" value="1"/>
</dbReference>
<feature type="compositionally biased region" description="Basic and acidic residues" evidence="8">
    <location>
        <begin position="509"/>
        <end position="520"/>
    </location>
</feature>
<dbReference type="PANTHER" id="PTHR12855:SF10">
    <property type="entry name" value="DNA METHYLTRANSFERASE 1-ASSOCIATED PROTEIN 1"/>
    <property type="match status" value="1"/>
</dbReference>
<organism evidence="10 11">
    <name type="scientific">Lachnellula occidentalis</name>
    <dbReference type="NCBI Taxonomy" id="215460"/>
    <lineage>
        <taxon>Eukaryota</taxon>
        <taxon>Fungi</taxon>
        <taxon>Dikarya</taxon>
        <taxon>Ascomycota</taxon>
        <taxon>Pezizomycotina</taxon>
        <taxon>Leotiomycetes</taxon>
        <taxon>Helotiales</taxon>
        <taxon>Lachnaceae</taxon>
        <taxon>Lachnellula</taxon>
    </lineage>
</organism>
<dbReference type="GO" id="GO:0000812">
    <property type="term" value="C:Swr1 complex"/>
    <property type="evidence" value="ECO:0007669"/>
    <property type="project" value="TreeGrafter"/>
</dbReference>
<keyword evidence="7" id="KW-0539">Nucleus</keyword>
<feature type="region of interest" description="Disordered" evidence="8">
    <location>
        <begin position="483"/>
        <end position="560"/>
    </location>
</feature>
<comment type="similarity">
    <text evidence="2">Belongs to the SWC4 family.</text>
</comment>
<dbReference type="EMBL" id="QGMI01000444">
    <property type="protein sequence ID" value="TVY40603.1"/>
    <property type="molecule type" value="Genomic_DNA"/>
</dbReference>
<keyword evidence="11" id="KW-1185">Reference proteome</keyword>
<feature type="compositionally biased region" description="Polar residues" evidence="8">
    <location>
        <begin position="361"/>
        <end position="381"/>
    </location>
</feature>
<name>A0A8H8UDY3_9HELO</name>
<comment type="caution">
    <text evidence="10">The sequence shown here is derived from an EMBL/GenBank/DDBJ whole genome shotgun (WGS) entry which is preliminary data.</text>
</comment>
<evidence type="ECO:0000256" key="6">
    <source>
        <dbReference type="ARBA" id="ARBA00023163"/>
    </source>
</evidence>
<evidence type="ECO:0000256" key="4">
    <source>
        <dbReference type="ARBA" id="ARBA00022853"/>
    </source>
</evidence>
<dbReference type="InterPro" id="IPR032563">
    <property type="entry name" value="DAMP1_SANT-like"/>
</dbReference>
<feature type="compositionally biased region" description="Low complexity" evidence="8">
    <location>
        <begin position="521"/>
        <end position="535"/>
    </location>
</feature>
<sequence length="560" mass="62663">MAAHDVRDMLDLPDSGSSRPAKKQKLTAPRPVLKGLAREVQNLSGDNPIAIVPEVSAFKKKRYGSRKPVAQWEQKPFRNSARDGDPLVLKHWRRKAERLPAPPVGGDGDGDVEMEGAVASQPEEMVEDSTFAKYNVRVNVPEYTEDEYNAKLQNQDWTKLETDHLVGLAYEYDLRWPVIWDRYEPPLPAPDAADSLLGLVLPPRTRTMEELKARYYSVAATMMAERKPPIKMNSAEFNLHEVMSNFNPTIETARKKFAEAAFQRTKEEAREEESLLLELKRILARSDKLNEERRELYARLEAPPSTGNIGIYSSSQGLQQLLQQLMQASKKRKSLLGNEGISPAAGPSQQASFERRDSSSVRESISGPSGSNNKKGPTQGPSERRQLTEEEERIYGVSHHERIGTSGAVFRHERISKPLISKSSVQQTKIANVLVELDIPNRLIMPTVEVGEAYESLLQSINTLLDARKMADKLDGEIKLARQQKEEREKAARLERGEAIEGDEVGNNKTEKEKEREKSVARSVRGGSVARSVRGGSQGHKRSASVLSAASDKSTKKQRR</sequence>
<evidence type="ECO:0000256" key="7">
    <source>
        <dbReference type="ARBA" id="ARBA00023242"/>
    </source>
</evidence>
<feature type="compositionally biased region" description="Basic and acidic residues" evidence="8">
    <location>
        <begin position="1"/>
        <end position="10"/>
    </location>
</feature>
<keyword evidence="4" id="KW-0156">Chromatin regulator</keyword>
<evidence type="ECO:0000256" key="2">
    <source>
        <dbReference type="ARBA" id="ARBA00006918"/>
    </source>
</evidence>
<dbReference type="AlphaFoldDB" id="A0A8H8UDY3"/>
<dbReference type="Proteomes" id="UP000443090">
    <property type="component" value="Unassembled WGS sequence"/>
</dbReference>
<evidence type="ECO:0000256" key="1">
    <source>
        <dbReference type="ARBA" id="ARBA00004123"/>
    </source>
</evidence>
<evidence type="ECO:0000313" key="10">
    <source>
        <dbReference type="EMBL" id="TVY40603.1"/>
    </source>
</evidence>
<evidence type="ECO:0000313" key="11">
    <source>
        <dbReference type="Proteomes" id="UP000443090"/>
    </source>
</evidence>
<accession>A0A8H8UDY3</accession>
<dbReference type="GO" id="GO:0000122">
    <property type="term" value="P:negative regulation of transcription by RNA polymerase II"/>
    <property type="evidence" value="ECO:0007669"/>
    <property type="project" value="TreeGrafter"/>
</dbReference>
<evidence type="ECO:0000256" key="5">
    <source>
        <dbReference type="ARBA" id="ARBA00023015"/>
    </source>
</evidence>
<dbReference type="OrthoDB" id="19740at2759"/>
<proteinExistence type="inferred from homology"/>
<feature type="compositionally biased region" description="Basic and acidic residues" evidence="8">
    <location>
        <begin position="483"/>
        <end position="499"/>
    </location>
</feature>
<keyword evidence="5" id="KW-0805">Transcription regulation</keyword>
<dbReference type="Pfam" id="PF16282">
    <property type="entry name" value="SANT_DAMP1_like"/>
    <property type="match status" value="1"/>
</dbReference>
<dbReference type="GO" id="GO:0003714">
    <property type="term" value="F:transcription corepressor activity"/>
    <property type="evidence" value="ECO:0007669"/>
    <property type="project" value="TreeGrafter"/>
</dbReference>
<evidence type="ECO:0000259" key="9">
    <source>
        <dbReference type="Pfam" id="PF16282"/>
    </source>
</evidence>
<evidence type="ECO:0000256" key="8">
    <source>
        <dbReference type="SAM" id="MobiDB-lite"/>
    </source>
</evidence>
<dbReference type="GO" id="GO:0006281">
    <property type="term" value="P:DNA repair"/>
    <property type="evidence" value="ECO:0007669"/>
    <property type="project" value="InterPro"/>
</dbReference>
<keyword evidence="6" id="KW-0804">Transcription</keyword>
<evidence type="ECO:0000256" key="3">
    <source>
        <dbReference type="ARBA" id="ARBA00019132"/>
    </source>
</evidence>
<reference evidence="10 11" key="1">
    <citation type="submission" date="2018-05" db="EMBL/GenBank/DDBJ databases">
        <title>Genome sequencing and assembly of the regulated plant pathogen Lachnellula willkommii and related sister species for the development of diagnostic species identification markers.</title>
        <authorList>
            <person name="Giroux E."/>
            <person name="Bilodeau G."/>
        </authorList>
    </citation>
    <scope>NUCLEOTIDE SEQUENCE [LARGE SCALE GENOMIC DNA]</scope>
    <source>
        <strain evidence="10 11">CBS 160.35</strain>
    </source>
</reference>
<protein>
    <recommendedName>
        <fullName evidence="3">SWR1-complex protein 4</fullName>
    </recommendedName>
</protein>
<comment type="subcellular location">
    <subcellularLocation>
        <location evidence="1">Nucleus</location>
    </subcellularLocation>
</comment>
<feature type="domain" description="DAMP1 SANT/Myb-like" evidence="9">
    <location>
        <begin position="130"/>
        <end position="223"/>
    </location>
</feature>
<gene>
    <name evidence="10" type="primary">SWC4</name>
    <name evidence="10" type="ORF">LOCC1_G006284</name>
</gene>
<feature type="region of interest" description="Disordered" evidence="8">
    <location>
        <begin position="333"/>
        <end position="388"/>
    </location>
</feature>
<dbReference type="GO" id="GO:0035267">
    <property type="term" value="C:NuA4 histone acetyltransferase complex"/>
    <property type="evidence" value="ECO:0007669"/>
    <property type="project" value="InterPro"/>
</dbReference>
<dbReference type="PANTHER" id="PTHR12855">
    <property type="entry name" value="DNA METHYLTRANSFERASE 1-ASSOCIATED PROTEIN 1 FAMILY MEMBER"/>
    <property type="match status" value="1"/>
</dbReference>
<dbReference type="GO" id="GO:0006338">
    <property type="term" value="P:chromatin remodeling"/>
    <property type="evidence" value="ECO:0007669"/>
    <property type="project" value="InterPro"/>
</dbReference>